<evidence type="ECO:0000256" key="6">
    <source>
        <dbReference type="ARBA" id="ARBA00022884"/>
    </source>
</evidence>
<dbReference type="GO" id="GO:0008033">
    <property type="term" value="P:tRNA processing"/>
    <property type="evidence" value="ECO:0007669"/>
    <property type="project" value="UniProtKB-KW"/>
</dbReference>
<dbReference type="InterPro" id="IPR000100">
    <property type="entry name" value="RNase_P"/>
</dbReference>
<dbReference type="SUPFAM" id="SSF54211">
    <property type="entry name" value="Ribosomal protein S5 domain 2-like"/>
    <property type="match status" value="1"/>
</dbReference>
<gene>
    <name evidence="7" type="ORF">METZ01_LOCUS283614</name>
</gene>
<keyword evidence="5" id="KW-0378">Hydrolase</keyword>
<keyword evidence="3" id="KW-0540">Nuclease</keyword>
<dbReference type="AlphaFoldDB" id="A0A382L219"/>
<dbReference type="Pfam" id="PF00825">
    <property type="entry name" value="Ribonuclease_P"/>
    <property type="match status" value="1"/>
</dbReference>
<dbReference type="InterPro" id="IPR020568">
    <property type="entry name" value="Ribosomal_Su5_D2-typ_SF"/>
</dbReference>
<sequence length="75" mass="8963">MKKNIGNAVTRNKIKRKLKYAIQKISTKKRIIDLNYTYVIFGKNNVYKDKFSLVLNEVNEMFKKINKWEAKHEAN</sequence>
<dbReference type="EMBL" id="UINC01084271">
    <property type="protein sequence ID" value="SVC30760.1"/>
    <property type="molecule type" value="Genomic_DNA"/>
</dbReference>
<proteinExistence type="predicted"/>
<keyword evidence="6" id="KW-0694">RNA-binding</keyword>
<keyword evidence="2" id="KW-0819">tRNA processing</keyword>
<dbReference type="InterPro" id="IPR020539">
    <property type="entry name" value="RNase_P_CS"/>
</dbReference>
<evidence type="ECO:0000256" key="3">
    <source>
        <dbReference type="ARBA" id="ARBA00022722"/>
    </source>
</evidence>
<dbReference type="PROSITE" id="PS00648">
    <property type="entry name" value="RIBONUCLEASE_P"/>
    <property type="match status" value="1"/>
</dbReference>
<comment type="function">
    <text evidence="1">RNaseP catalyzes the removal of the 5'-leader sequence from pre-tRNA to produce the mature 5'-terminus. It can also cleave other RNA substrates such as 4.5S RNA. The protein component plays an auxiliary but essential role in vivo by binding to the 5'-leader sequence and broadening the substrate specificity of the ribozyme.</text>
</comment>
<evidence type="ECO:0000256" key="2">
    <source>
        <dbReference type="ARBA" id="ARBA00022694"/>
    </source>
</evidence>
<reference evidence="7" key="1">
    <citation type="submission" date="2018-05" db="EMBL/GenBank/DDBJ databases">
        <authorList>
            <person name="Lanie J.A."/>
            <person name="Ng W.-L."/>
            <person name="Kazmierczak K.M."/>
            <person name="Andrzejewski T.M."/>
            <person name="Davidsen T.M."/>
            <person name="Wayne K.J."/>
            <person name="Tettelin H."/>
            <person name="Glass J.I."/>
            <person name="Rusch D."/>
            <person name="Podicherti R."/>
            <person name="Tsui H.-C.T."/>
            <person name="Winkler M.E."/>
        </authorList>
    </citation>
    <scope>NUCLEOTIDE SEQUENCE</scope>
</reference>
<organism evidence="7">
    <name type="scientific">marine metagenome</name>
    <dbReference type="NCBI Taxonomy" id="408172"/>
    <lineage>
        <taxon>unclassified sequences</taxon>
        <taxon>metagenomes</taxon>
        <taxon>ecological metagenomes</taxon>
    </lineage>
</organism>
<name>A0A382L219_9ZZZZ</name>
<dbReference type="GO" id="GO:0000049">
    <property type="term" value="F:tRNA binding"/>
    <property type="evidence" value="ECO:0007669"/>
    <property type="project" value="InterPro"/>
</dbReference>
<keyword evidence="4" id="KW-0255">Endonuclease</keyword>
<dbReference type="Gene3D" id="3.30.230.10">
    <property type="match status" value="1"/>
</dbReference>
<evidence type="ECO:0000256" key="4">
    <source>
        <dbReference type="ARBA" id="ARBA00022759"/>
    </source>
</evidence>
<accession>A0A382L219</accession>
<protein>
    <submittedName>
        <fullName evidence="7">Uncharacterized protein</fullName>
    </submittedName>
</protein>
<evidence type="ECO:0000256" key="5">
    <source>
        <dbReference type="ARBA" id="ARBA00022801"/>
    </source>
</evidence>
<evidence type="ECO:0000313" key="7">
    <source>
        <dbReference type="EMBL" id="SVC30760.1"/>
    </source>
</evidence>
<evidence type="ECO:0000256" key="1">
    <source>
        <dbReference type="ARBA" id="ARBA00002663"/>
    </source>
</evidence>
<dbReference type="GO" id="GO:0004526">
    <property type="term" value="F:ribonuclease P activity"/>
    <property type="evidence" value="ECO:0007669"/>
    <property type="project" value="InterPro"/>
</dbReference>
<dbReference type="InterPro" id="IPR014721">
    <property type="entry name" value="Ribsml_uS5_D2-typ_fold_subgr"/>
</dbReference>